<dbReference type="Gene3D" id="1.25.40.20">
    <property type="entry name" value="Ankyrin repeat-containing domain"/>
    <property type="match status" value="4"/>
</dbReference>
<dbReference type="PANTHER" id="PTHR24198:SF165">
    <property type="entry name" value="ANKYRIN REPEAT-CONTAINING PROTEIN-RELATED"/>
    <property type="match status" value="1"/>
</dbReference>
<dbReference type="InterPro" id="IPR036770">
    <property type="entry name" value="Ankyrin_rpt-contain_sf"/>
</dbReference>
<dbReference type="Pfam" id="PF12796">
    <property type="entry name" value="Ank_2"/>
    <property type="match status" value="3"/>
</dbReference>
<sequence>MDGRCLHNIMYTGTYDEIMRAINIYEHRNYSSFRNLPLHYAIYSRRKDIVETLLKSGYDPNSVDITDNNCLQLLSMPFDITMLPVDEEVQDYAISFYLSKNMKHTSMLIPITKEALRGNRYPSEPYFSSMCRKFKDNELCIMDLLLRYGALPNSRKDGLLPLYHAAAAGNTEMVELLLSYGAKTNLHTRYEDSIFMCAIKSNNVKTAKIISDLYNYKNDINNILKTIQLYNADMLLFLIEIGLDINTKDKKGKTALHYACNSINCIETVKEIMKYGADINVKDREGLTPLHSACKYGDLKLSKLLIEYGADVKVKTTSTVLNLAVESGNVELVKFLIEKNPEFITSDYLSLSLAIRCKDINIVLLLLDAGMDVNSSKCISTPLHLGVILGNSNIVKLLLDHGANINAIDKYGETPLEAANKRINIDYAELYKSNRFIIKYLVFLSRYDYKIKNNIGFIKNMYIIDKDETLRCFRNMCETELDKISSIKIGQYSLYSLLASDNDVKEYICKNRQEITQKIIDNLKDIIIYRSFIEKYISRINI</sequence>
<dbReference type="InterPro" id="IPR002110">
    <property type="entry name" value="Ankyrin_rpt"/>
</dbReference>
<name>A0A385H9R5_FOWPV</name>
<dbReference type="PROSITE" id="PS50297">
    <property type="entry name" value="ANK_REP_REGION"/>
    <property type="match status" value="5"/>
</dbReference>
<protein>
    <submittedName>
        <fullName evidence="3">Ankyrin repeat family protein</fullName>
    </submittedName>
</protein>
<dbReference type="EMBL" id="MW142017">
    <property type="protein sequence ID" value="QRM13654.1"/>
    <property type="molecule type" value="Genomic_DNA"/>
</dbReference>
<proteinExistence type="predicted"/>
<dbReference type="Proteomes" id="UP000627101">
    <property type="component" value="Segment"/>
</dbReference>
<dbReference type="Pfam" id="PF00023">
    <property type="entry name" value="Ank"/>
    <property type="match status" value="1"/>
</dbReference>
<keyword evidence="2" id="KW-0040">ANK repeat</keyword>
<organism evidence="3">
    <name type="scientific">Fowlpox virus</name>
    <name type="common">FPV</name>
    <dbReference type="NCBI Taxonomy" id="10261"/>
    <lineage>
        <taxon>Viruses</taxon>
        <taxon>Varidnaviria</taxon>
        <taxon>Bamfordvirae</taxon>
        <taxon>Nucleocytoviricota</taxon>
        <taxon>Pokkesviricetes</taxon>
        <taxon>Chitovirales</taxon>
        <taxon>Poxviridae</taxon>
        <taxon>Chordopoxvirinae</taxon>
        <taxon>Avipoxvirus</taxon>
        <taxon>Avipoxvirus fowlpox</taxon>
    </lineage>
</organism>
<dbReference type="SUPFAM" id="SSF48403">
    <property type="entry name" value="Ankyrin repeat"/>
    <property type="match status" value="2"/>
</dbReference>
<dbReference type="PANTHER" id="PTHR24198">
    <property type="entry name" value="ANKYRIN REPEAT AND PROTEIN KINASE DOMAIN-CONTAINING PROTEIN"/>
    <property type="match status" value="1"/>
</dbReference>
<organismHost>
    <name type="scientific">Vertebrata</name>
    <name type="common">vertebrates</name>
    <dbReference type="NCBI Taxonomy" id="7742"/>
</organismHost>
<dbReference type="PROSITE" id="PS50088">
    <property type="entry name" value="ANK_REPEAT"/>
    <property type="match status" value="6"/>
</dbReference>
<evidence type="ECO:0000313" key="3">
    <source>
        <dbReference type="EMBL" id="QRM13654.1"/>
    </source>
</evidence>
<dbReference type="SMART" id="SM00248">
    <property type="entry name" value="ANK"/>
    <property type="match status" value="8"/>
</dbReference>
<evidence type="ECO:0000256" key="1">
    <source>
        <dbReference type="ARBA" id="ARBA00022737"/>
    </source>
</evidence>
<evidence type="ECO:0000256" key="2">
    <source>
        <dbReference type="ARBA" id="ARBA00023043"/>
    </source>
</evidence>
<keyword evidence="1" id="KW-0677">Repeat</keyword>
<dbReference type="PRINTS" id="PR01415">
    <property type="entry name" value="ANKYRIN"/>
</dbReference>
<accession>A0A385H9R5</accession>
<reference evidence="3" key="1">
    <citation type="journal article" date="2021" name="Arch. Virol.">
        <title>Characterisation of an Australian fowlpox virus carrying a near-full-length provirus of reticuloendotheliosis virus.</title>
        <authorList>
            <person name="Sarker S."/>
            <person name="Athukorala A."/>
            <person name="Bowden T.R."/>
            <person name="Boyle D.B."/>
        </authorList>
    </citation>
    <scope>NUCLEOTIDE SEQUENCE</scope>
    <source>
        <strain evidence="3">FWPV-S</strain>
    </source>
</reference>